<dbReference type="InterPro" id="IPR049052">
    <property type="entry name" value="nSTAND1"/>
</dbReference>
<evidence type="ECO:0000313" key="5">
    <source>
        <dbReference type="EMBL" id="MBC1197342.1"/>
    </source>
</evidence>
<dbReference type="SMART" id="SM00320">
    <property type="entry name" value="WD40"/>
    <property type="match status" value="14"/>
</dbReference>
<dbReference type="PANTHER" id="PTHR22847:SF637">
    <property type="entry name" value="WD REPEAT DOMAIN 5B"/>
    <property type="match status" value="1"/>
</dbReference>
<keyword evidence="2" id="KW-0677">Repeat</keyword>
<dbReference type="PROSITE" id="PS50082">
    <property type="entry name" value="WD_REPEATS_2"/>
    <property type="match status" value="12"/>
</dbReference>
<dbReference type="InterPro" id="IPR001680">
    <property type="entry name" value="WD40_rpt"/>
</dbReference>
<dbReference type="Gene3D" id="3.40.50.300">
    <property type="entry name" value="P-loop containing nucleotide triphosphate hydrolases"/>
    <property type="match status" value="1"/>
</dbReference>
<evidence type="ECO:0000313" key="6">
    <source>
        <dbReference type="Proteomes" id="UP000525432"/>
    </source>
</evidence>
<feature type="repeat" description="WD" evidence="3">
    <location>
        <begin position="1062"/>
        <end position="1094"/>
    </location>
</feature>
<dbReference type="Pfam" id="PF00400">
    <property type="entry name" value="WD40"/>
    <property type="match status" value="13"/>
</dbReference>
<evidence type="ECO:0000256" key="2">
    <source>
        <dbReference type="ARBA" id="ARBA00022737"/>
    </source>
</evidence>
<feature type="repeat" description="WD" evidence="3">
    <location>
        <begin position="1112"/>
        <end position="1144"/>
    </location>
</feature>
<sequence length="1253" mass="141146">MFSPNNHQEIPDCPYQGLMPYLEEQADFFFGREKWSAIITDNLMVSRLTILYGTSGVGKTSVLRAGVAHHLRQLAQKNLKESGQPEFAVVVFSAWRDEPVAGLVQKVEKDVKKILPAVEVPEPGTSLAKTLENWAKVLVTHPERSSGKLLIILDQFEEYFQYHSHEDGEGTFAFEFPRAINQSGLPVNFLISLREDALAKLDHFKGRISNVFGNYLRIPHLDEESAVDAIRKPLGVFNQRLKAGEKSIGIETELVQEVLEQVKVGKVSFVESGKGGRDLPSTAIETSYLQLVMERLWKEEMKIGSDCLRLETFKRLGKAENIVKQHLNERMESLSLSGEEKNIAAQVFQYLVTPGGTKITYPALELAEKGKVNEDLLKNLLEKLSSPEQRILRSVGPSPEKPNGERYEIFHDKLAPAILEWRKEYLHKQEELRKEYLHKRDIKRWQLITTGVASLAFIFVGLLIWAEYQRLQAAVSETKAILASSNARLVSQEYFDSLIDGLRALRNLKKAENSLTLRWFLDDKTEKELRQDIEKYLQIGLVRVNEKGRLSEEGNSFSKVSFSPNGSTFVTYSPDGTIKLWYLDGKKPQEWKVDKNRSESEFIGANFGRDGQILAAVSEKDTVKLWRLNEKIIENKDIKPLVDNERGVSHGNDFLAVSFSRDGQMIATARKNQAVKLWNRDGKLLTTLIDNSLTEKDCKSFKQVSHCDEVLAVSFSPDGQMIATASKDQTVKLWNRDGKLLTTLIDNFLTEKDCGSFKQVSHCDQVWDVSFSPNGEMIATASRDKTVKLWQRDDGKLIRTLRGHTDGVLSVSFNPKDQMLASAGYDKNILLWNTNDGSLIKTLSGNTDGVRRLSFSPNNNMLASVSLVGEIVKLWNISSNPIPSLSGHSNWVFDVSFSHDGQTIATASRDNTVKLWQRDGKLLQTLAEHKEAVWDVTFSPDDKILAAASQDKTVKLWEKQDGKWKVVQTLDKRVGGHESGVLAVTFSPKDQIMATASDDSNVKLWKKQNKKWEFVQTLSGHVGKVSAVTFSPDGQTLATASNDQTVKLWEKQDGTWKLVQTLYGHKGEVLAVTFSPDGQTIATASHDRTAKLWKKRKQDGKWEVVQTLDKEVGGHEGEVLDVSFSPNGKILATASQDQTVKLWKKQNEKDGPWRWLATLNGHNGFVSAVNFSPSNSNGDSLLASASTDGTVILWNRELKLKDLELVELDKLADRSCDWVRSYWENNPNVKNDEKNWSRSDQYQSLCQDIESQK</sequence>
<dbReference type="PRINTS" id="PR00320">
    <property type="entry name" value="GPROTEINBRPT"/>
</dbReference>
<evidence type="ECO:0000259" key="4">
    <source>
        <dbReference type="Pfam" id="PF20703"/>
    </source>
</evidence>
<proteinExistence type="predicted"/>
<dbReference type="Pfam" id="PF20703">
    <property type="entry name" value="nSTAND1"/>
    <property type="match status" value="1"/>
</dbReference>
<reference evidence="5 6" key="1">
    <citation type="submission" date="2020-07" db="EMBL/GenBank/DDBJ databases">
        <title>Genomes of two Microcystis aeruginosa (Cyanobacteria) strains from Florida (USA) with disparate toxicogenic potential.</title>
        <authorList>
            <person name="Lefler F.W."/>
            <person name="Barbosa M."/>
            <person name="Berthold D.E."/>
            <person name="Laughinghouse H.D. IV."/>
        </authorList>
    </citation>
    <scope>NUCLEOTIDE SEQUENCE [LARGE SCALE GENOMIC DNA]</scope>
    <source>
        <strain evidence="5 6">BLCCF158</strain>
    </source>
</reference>
<dbReference type="InterPro" id="IPR019775">
    <property type="entry name" value="WD40_repeat_CS"/>
</dbReference>
<dbReference type="Gene3D" id="2.130.10.10">
    <property type="entry name" value="YVTN repeat-like/Quinoprotein amine dehydrogenase"/>
    <property type="match status" value="4"/>
</dbReference>
<dbReference type="AlphaFoldDB" id="A0A841V3Q5"/>
<dbReference type="CDD" id="cd00200">
    <property type="entry name" value="WD40"/>
    <property type="match status" value="2"/>
</dbReference>
<dbReference type="PROSITE" id="PS00678">
    <property type="entry name" value="WD_REPEATS_1"/>
    <property type="match status" value="1"/>
</dbReference>
<keyword evidence="1 3" id="KW-0853">WD repeat</keyword>
<organism evidence="5 6">
    <name type="scientific">Microcystis aeruginosa BLCC-F158</name>
    <dbReference type="NCBI Taxonomy" id="2755316"/>
    <lineage>
        <taxon>Bacteria</taxon>
        <taxon>Bacillati</taxon>
        <taxon>Cyanobacteriota</taxon>
        <taxon>Cyanophyceae</taxon>
        <taxon>Oscillatoriophycideae</taxon>
        <taxon>Chroococcales</taxon>
        <taxon>Microcystaceae</taxon>
        <taxon>Microcystis</taxon>
    </lineage>
</organism>
<dbReference type="PROSITE" id="PS50294">
    <property type="entry name" value="WD_REPEATS_REGION"/>
    <property type="match status" value="11"/>
</dbReference>
<comment type="caution">
    <text evidence="5">The sequence shown here is derived from an EMBL/GenBank/DDBJ whole genome shotgun (WGS) entry which is preliminary data.</text>
</comment>
<dbReference type="InterPro" id="IPR027417">
    <property type="entry name" value="P-loop_NTPase"/>
</dbReference>
<protein>
    <submittedName>
        <fullName evidence="5">WD40 repeat domain-containing protein</fullName>
    </submittedName>
</protein>
<dbReference type="InterPro" id="IPR015943">
    <property type="entry name" value="WD40/YVTN_repeat-like_dom_sf"/>
</dbReference>
<feature type="repeat" description="WD" evidence="3">
    <location>
        <begin position="1018"/>
        <end position="1050"/>
    </location>
</feature>
<dbReference type="InterPro" id="IPR036322">
    <property type="entry name" value="WD40_repeat_dom_sf"/>
</dbReference>
<evidence type="ECO:0000256" key="3">
    <source>
        <dbReference type="PROSITE-ProRule" id="PRU00221"/>
    </source>
</evidence>
<feature type="repeat" description="WD" evidence="3">
    <location>
        <begin position="647"/>
        <end position="679"/>
    </location>
</feature>
<dbReference type="InterPro" id="IPR020472">
    <property type="entry name" value="WD40_PAC1"/>
</dbReference>
<dbReference type="RefSeq" id="WP_185240884.1">
    <property type="nucleotide sequence ID" value="NZ_JACEGC010000128.1"/>
</dbReference>
<accession>A0A841V3Q5</accession>
<feature type="repeat" description="WD" evidence="3">
    <location>
        <begin position="759"/>
        <end position="800"/>
    </location>
</feature>
<dbReference type="PANTHER" id="PTHR22847">
    <property type="entry name" value="WD40 REPEAT PROTEIN"/>
    <property type="match status" value="1"/>
</dbReference>
<dbReference type="SUPFAM" id="SSF52540">
    <property type="entry name" value="P-loop containing nucleoside triphosphate hydrolases"/>
    <property type="match status" value="1"/>
</dbReference>
<feature type="repeat" description="WD" evidence="3">
    <location>
        <begin position="703"/>
        <end position="735"/>
    </location>
</feature>
<dbReference type="Proteomes" id="UP000525432">
    <property type="component" value="Unassembled WGS sequence"/>
</dbReference>
<dbReference type="EMBL" id="JACEGC010000128">
    <property type="protein sequence ID" value="MBC1197342.1"/>
    <property type="molecule type" value="Genomic_DNA"/>
</dbReference>
<feature type="repeat" description="WD" evidence="3">
    <location>
        <begin position="885"/>
        <end position="917"/>
    </location>
</feature>
<feature type="repeat" description="WD" evidence="3">
    <location>
        <begin position="926"/>
        <end position="958"/>
    </location>
</feature>
<feature type="repeat" description="WD" evidence="3">
    <location>
        <begin position="1159"/>
        <end position="1195"/>
    </location>
</feature>
<name>A0A841V3Q5_MICAE</name>
<feature type="repeat" description="WD" evidence="3">
    <location>
        <begin position="550"/>
        <end position="581"/>
    </location>
</feature>
<dbReference type="SUPFAM" id="SSF50978">
    <property type="entry name" value="WD40 repeat-like"/>
    <property type="match status" value="2"/>
</dbReference>
<feature type="domain" description="Novel STAND NTPase 1" evidence="4">
    <location>
        <begin position="14"/>
        <end position="422"/>
    </location>
</feature>
<feature type="repeat" description="WD" evidence="3">
    <location>
        <begin position="801"/>
        <end position="842"/>
    </location>
</feature>
<gene>
    <name evidence="5" type="ORF">H0901_19330</name>
</gene>
<evidence type="ECO:0000256" key="1">
    <source>
        <dbReference type="ARBA" id="ARBA00022574"/>
    </source>
</evidence>
<feature type="repeat" description="WD" evidence="3">
    <location>
        <begin position="974"/>
        <end position="1006"/>
    </location>
</feature>